<organism evidence="2 3">
    <name type="scientific">Clostridium lentum</name>
    <dbReference type="NCBI Taxonomy" id="2763037"/>
    <lineage>
        <taxon>Bacteria</taxon>
        <taxon>Bacillati</taxon>
        <taxon>Bacillota</taxon>
        <taxon>Clostridia</taxon>
        <taxon>Eubacteriales</taxon>
        <taxon>Clostridiaceae</taxon>
        <taxon>Clostridium</taxon>
    </lineage>
</organism>
<dbReference type="CDD" id="cd04301">
    <property type="entry name" value="NAT_SF"/>
    <property type="match status" value="1"/>
</dbReference>
<name>A0A8I0A3I5_9CLOT</name>
<dbReference type="SUPFAM" id="SSF55729">
    <property type="entry name" value="Acyl-CoA N-acyltransferases (Nat)"/>
    <property type="match status" value="1"/>
</dbReference>
<dbReference type="Gene3D" id="3.40.630.30">
    <property type="match status" value="1"/>
</dbReference>
<dbReference type="AlphaFoldDB" id="A0A8I0A3I5"/>
<dbReference type="GO" id="GO:0016747">
    <property type="term" value="F:acyltransferase activity, transferring groups other than amino-acyl groups"/>
    <property type="evidence" value="ECO:0007669"/>
    <property type="project" value="InterPro"/>
</dbReference>
<protein>
    <submittedName>
        <fullName evidence="2">GNAT family N-acetyltransferase</fullName>
    </submittedName>
</protein>
<evidence type="ECO:0000313" key="2">
    <source>
        <dbReference type="EMBL" id="MBC5639283.1"/>
    </source>
</evidence>
<accession>A0A8I0A3I5</accession>
<dbReference type="RefSeq" id="WP_022166582.1">
    <property type="nucleotide sequence ID" value="NZ_JACOOQ010000002.1"/>
</dbReference>
<reference evidence="2" key="1">
    <citation type="submission" date="2020-08" db="EMBL/GenBank/DDBJ databases">
        <title>Genome public.</title>
        <authorList>
            <person name="Liu C."/>
            <person name="Sun Q."/>
        </authorList>
    </citation>
    <scope>NUCLEOTIDE SEQUENCE</scope>
    <source>
        <strain evidence="2">NSJ-42</strain>
    </source>
</reference>
<keyword evidence="2" id="KW-0808">Transferase</keyword>
<keyword evidence="3" id="KW-1185">Reference proteome</keyword>
<dbReference type="Pfam" id="PF13302">
    <property type="entry name" value="Acetyltransf_3"/>
    <property type="match status" value="1"/>
</dbReference>
<gene>
    <name evidence="2" type="ORF">H8R92_02315</name>
</gene>
<dbReference type="Proteomes" id="UP000662088">
    <property type="component" value="Unassembled WGS sequence"/>
</dbReference>
<dbReference type="PANTHER" id="PTHR39173">
    <property type="entry name" value="ACETYLTRANSFERASE"/>
    <property type="match status" value="1"/>
</dbReference>
<dbReference type="EMBL" id="JACOOQ010000002">
    <property type="protein sequence ID" value="MBC5639283.1"/>
    <property type="molecule type" value="Genomic_DNA"/>
</dbReference>
<comment type="caution">
    <text evidence="2">The sequence shown here is derived from an EMBL/GenBank/DDBJ whole genome shotgun (WGS) entry which is preliminary data.</text>
</comment>
<feature type="domain" description="N-acetyltransferase" evidence="1">
    <location>
        <begin position="15"/>
        <end position="174"/>
    </location>
</feature>
<dbReference type="InterPro" id="IPR000182">
    <property type="entry name" value="GNAT_dom"/>
</dbReference>
<dbReference type="PROSITE" id="PS51186">
    <property type="entry name" value="GNAT"/>
    <property type="match status" value="1"/>
</dbReference>
<sequence>MGILKLVEVSENFREQVLEYKDEFDNNNEILHGTAGLGKAENFEEWLKAIVDNSFEETVRQGFVPSSTYLAVRVEDDKLLGMIDIRHKLNEYLFNFGGHIGYSIRKSERRKGYAKEMLGQALGKCREMGLDKVLITCDKENIASASTIKSQGGVLENEVNEEDEIVQRYWINLNK</sequence>
<proteinExistence type="predicted"/>
<evidence type="ECO:0000259" key="1">
    <source>
        <dbReference type="PROSITE" id="PS51186"/>
    </source>
</evidence>
<evidence type="ECO:0000313" key="3">
    <source>
        <dbReference type="Proteomes" id="UP000662088"/>
    </source>
</evidence>
<dbReference type="InterPro" id="IPR016181">
    <property type="entry name" value="Acyl_CoA_acyltransferase"/>
</dbReference>
<dbReference type="PANTHER" id="PTHR39173:SF1">
    <property type="entry name" value="ACETYLTRANSFERASE"/>
    <property type="match status" value="1"/>
</dbReference>